<feature type="domain" description="Protein kinase" evidence="25">
    <location>
        <begin position="790"/>
        <end position="879"/>
    </location>
</feature>
<proteinExistence type="inferred from homology"/>
<feature type="binding site" evidence="22">
    <location>
        <position position="819"/>
    </location>
    <ligand>
        <name>ATP</name>
        <dbReference type="ChEBI" id="CHEBI:30616"/>
    </ligand>
</feature>
<feature type="chain" id="PRO_5042908325" description="non-specific serine/threonine protein kinase" evidence="24">
    <location>
        <begin position="39"/>
        <end position="879"/>
    </location>
</feature>
<dbReference type="FunFam" id="3.80.10.10:FF:000213">
    <property type="entry name" value="Tyrosine-sulfated glycopeptide receptor 1"/>
    <property type="match status" value="1"/>
</dbReference>
<evidence type="ECO:0000256" key="15">
    <source>
        <dbReference type="ARBA" id="ARBA00022840"/>
    </source>
</evidence>
<dbReference type="SMART" id="SM00365">
    <property type="entry name" value="LRR_SD22"/>
    <property type="match status" value="4"/>
</dbReference>
<keyword evidence="9" id="KW-0808">Transferase</keyword>
<dbReference type="GO" id="GO:0005886">
    <property type="term" value="C:plasma membrane"/>
    <property type="evidence" value="ECO:0007669"/>
    <property type="project" value="UniProtKB-SubCell"/>
</dbReference>
<comment type="catalytic activity">
    <reaction evidence="21">
        <text>L-seryl-[protein] + ATP = O-phospho-L-seryl-[protein] + ADP + H(+)</text>
        <dbReference type="Rhea" id="RHEA:17989"/>
        <dbReference type="Rhea" id="RHEA-COMP:9863"/>
        <dbReference type="Rhea" id="RHEA-COMP:11604"/>
        <dbReference type="ChEBI" id="CHEBI:15378"/>
        <dbReference type="ChEBI" id="CHEBI:29999"/>
        <dbReference type="ChEBI" id="CHEBI:30616"/>
        <dbReference type="ChEBI" id="CHEBI:83421"/>
        <dbReference type="ChEBI" id="CHEBI:456216"/>
        <dbReference type="EC" id="2.7.11.1"/>
    </reaction>
</comment>
<dbReference type="SMART" id="SM00369">
    <property type="entry name" value="LRR_TYP"/>
    <property type="match status" value="9"/>
</dbReference>
<dbReference type="InterPro" id="IPR017441">
    <property type="entry name" value="Protein_kinase_ATP_BS"/>
</dbReference>
<keyword evidence="14" id="KW-0418">Kinase</keyword>
<dbReference type="InterPro" id="IPR000719">
    <property type="entry name" value="Prot_kinase_dom"/>
</dbReference>
<dbReference type="InterPro" id="IPR013210">
    <property type="entry name" value="LRR_N_plant-typ"/>
</dbReference>
<evidence type="ECO:0000259" key="25">
    <source>
        <dbReference type="PROSITE" id="PS50011"/>
    </source>
</evidence>
<keyword evidence="17 23" id="KW-0472">Membrane</keyword>
<dbReference type="InterPro" id="IPR011009">
    <property type="entry name" value="Kinase-like_dom_sf"/>
</dbReference>
<keyword evidence="13 22" id="KW-0547">Nucleotide-binding</keyword>
<evidence type="ECO:0000256" key="22">
    <source>
        <dbReference type="PROSITE-ProRule" id="PRU10141"/>
    </source>
</evidence>
<accession>A0AAP0WXE8</accession>
<dbReference type="Gene3D" id="3.80.10.10">
    <property type="entry name" value="Ribonuclease Inhibitor"/>
    <property type="match status" value="5"/>
</dbReference>
<evidence type="ECO:0000256" key="2">
    <source>
        <dbReference type="ARBA" id="ARBA00004479"/>
    </source>
</evidence>
<keyword evidence="5" id="KW-1003">Cell membrane</keyword>
<evidence type="ECO:0000256" key="18">
    <source>
        <dbReference type="ARBA" id="ARBA00023170"/>
    </source>
</evidence>
<comment type="subcellular location">
    <subcellularLocation>
        <location evidence="1">Cell membrane</location>
    </subcellularLocation>
    <subcellularLocation>
        <location evidence="2">Membrane</location>
        <topology evidence="2">Single-pass type I membrane protein</topology>
    </subcellularLocation>
</comment>
<evidence type="ECO:0000256" key="8">
    <source>
        <dbReference type="ARBA" id="ARBA00022614"/>
    </source>
</evidence>
<dbReference type="PRINTS" id="PR00019">
    <property type="entry name" value="LEURICHRPT"/>
</dbReference>
<dbReference type="SUPFAM" id="SSF52058">
    <property type="entry name" value="L domain-like"/>
    <property type="match status" value="1"/>
</dbReference>
<evidence type="ECO:0000256" key="24">
    <source>
        <dbReference type="SAM" id="SignalP"/>
    </source>
</evidence>
<dbReference type="Proteomes" id="UP001415857">
    <property type="component" value="Unassembled WGS sequence"/>
</dbReference>
<dbReference type="PROSITE" id="PS51450">
    <property type="entry name" value="LRR"/>
    <property type="match status" value="1"/>
</dbReference>
<dbReference type="InterPro" id="IPR032675">
    <property type="entry name" value="LRR_dom_sf"/>
</dbReference>
<evidence type="ECO:0000256" key="23">
    <source>
        <dbReference type="SAM" id="Phobius"/>
    </source>
</evidence>
<comment type="similarity">
    <text evidence="3">Belongs to the RLP family.</text>
</comment>
<dbReference type="InterPro" id="IPR001245">
    <property type="entry name" value="Ser-Thr/Tyr_kinase_cat_dom"/>
</dbReference>
<organism evidence="26 27">
    <name type="scientific">Liquidambar formosana</name>
    <name type="common">Formosan gum</name>
    <dbReference type="NCBI Taxonomy" id="63359"/>
    <lineage>
        <taxon>Eukaryota</taxon>
        <taxon>Viridiplantae</taxon>
        <taxon>Streptophyta</taxon>
        <taxon>Embryophyta</taxon>
        <taxon>Tracheophyta</taxon>
        <taxon>Spermatophyta</taxon>
        <taxon>Magnoliopsida</taxon>
        <taxon>eudicotyledons</taxon>
        <taxon>Gunneridae</taxon>
        <taxon>Pentapetalae</taxon>
        <taxon>Saxifragales</taxon>
        <taxon>Altingiaceae</taxon>
        <taxon>Liquidambar</taxon>
    </lineage>
</organism>
<dbReference type="InterPro" id="IPR003591">
    <property type="entry name" value="Leu-rich_rpt_typical-subtyp"/>
</dbReference>
<dbReference type="GO" id="GO:0004674">
    <property type="term" value="F:protein serine/threonine kinase activity"/>
    <property type="evidence" value="ECO:0007669"/>
    <property type="project" value="UniProtKB-KW"/>
</dbReference>
<dbReference type="FunFam" id="3.80.10.10:FF:000129">
    <property type="entry name" value="Leucine-rich repeat receptor-like kinase"/>
    <property type="match status" value="1"/>
</dbReference>
<keyword evidence="15 22" id="KW-0067">ATP-binding</keyword>
<comment type="caution">
    <text evidence="26">The sequence shown here is derived from an EMBL/GenBank/DDBJ whole genome shotgun (WGS) entry which is preliminary data.</text>
</comment>
<keyword evidence="12" id="KW-0677">Repeat</keyword>
<dbReference type="FunFam" id="3.30.200.20:FF:000309">
    <property type="entry name" value="Leucine-rich repeat receptor protein kinase MSP1"/>
    <property type="match status" value="1"/>
</dbReference>
<dbReference type="InterPro" id="IPR050647">
    <property type="entry name" value="Plant_LRR-RLKs"/>
</dbReference>
<evidence type="ECO:0000256" key="6">
    <source>
        <dbReference type="ARBA" id="ARBA00022527"/>
    </source>
</evidence>
<dbReference type="Pfam" id="PF08263">
    <property type="entry name" value="LRRNT_2"/>
    <property type="match status" value="1"/>
</dbReference>
<evidence type="ECO:0000256" key="10">
    <source>
        <dbReference type="ARBA" id="ARBA00022692"/>
    </source>
</evidence>
<evidence type="ECO:0000256" key="17">
    <source>
        <dbReference type="ARBA" id="ARBA00023136"/>
    </source>
</evidence>
<dbReference type="InterPro" id="IPR001611">
    <property type="entry name" value="Leu-rich_rpt"/>
</dbReference>
<dbReference type="AlphaFoldDB" id="A0AAP0WXE8"/>
<evidence type="ECO:0000313" key="27">
    <source>
        <dbReference type="Proteomes" id="UP001415857"/>
    </source>
</evidence>
<feature type="transmembrane region" description="Helical" evidence="23">
    <location>
        <begin position="703"/>
        <end position="727"/>
    </location>
</feature>
<dbReference type="EC" id="2.7.11.1" evidence="4"/>
<evidence type="ECO:0000256" key="1">
    <source>
        <dbReference type="ARBA" id="ARBA00004236"/>
    </source>
</evidence>
<dbReference type="GO" id="GO:0005524">
    <property type="term" value="F:ATP binding"/>
    <property type="evidence" value="ECO:0007669"/>
    <property type="project" value="UniProtKB-UniRule"/>
</dbReference>
<dbReference type="Pfam" id="PF00560">
    <property type="entry name" value="LRR_1"/>
    <property type="match status" value="7"/>
</dbReference>
<evidence type="ECO:0000256" key="3">
    <source>
        <dbReference type="ARBA" id="ARBA00009592"/>
    </source>
</evidence>
<dbReference type="SUPFAM" id="SSF56112">
    <property type="entry name" value="Protein kinase-like (PK-like)"/>
    <property type="match status" value="1"/>
</dbReference>
<keyword evidence="6" id="KW-0723">Serine/threonine-protein kinase</keyword>
<dbReference type="Pfam" id="PF07714">
    <property type="entry name" value="PK_Tyr_Ser-Thr"/>
    <property type="match status" value="1"/>
</dbReference>
<dbReference type="PROSITE" id="PS00107">
    <property type="entry name" value="PROTEIN_KINASE_ATP"/>
    <property type="match status" value="1"/>
</dbReference>
<evidence type="ECO:0000256" key="21">
    <source>
        <dbReference type="ARBA" id="ARBA00048679"/>
    </source>
</evidence>
<keyword evidence="16 23" id="KW-1133">Transmembrane helix</keyword>
<evidence type="ECO:0000313" key="26">
    <source>
        <dbReference type="EMBL" id="KAK9282157.1"/>
    </source>
</evidence>
<evidence type="ECO:0000256" key="19">
    <source>
        <dbReference type="ARBA" id="ARBA00023180"/>
    </source>
</evidence>
<keyword evidence="27" id="KW-1185">Reference proteome</keyword>
<feature type="signal peptide" evidence="24">
    <location>
        <begin position="1"/>
        <end position="38"/>
    </location>
</feature>
<dbReference type="PROSITE" id="PS50011">
    <property type="entry name" value="PROTEIN_KINASE_DOM"/>
    <property type="match status" value="1"/>
</dbReference>
<keyword evidence="19" id="KW-0325">Glycoprotein</keyword>
<dbReference type="PANTHER" id="PTHR48056">
    <property type="entry name" value="LRR RECEPTOR-LIKE SERINE/THREONINE-PROTEIN KINASE-RELATED"/>
    <property type="match status" value="1"/>
</dbReference>
<evidence type="ECO:0000256" key="11">
    <source>
        <dbReference type="ARBA" id="ARBA00022729"/>
    </source>
</evidence>
<dbReference type="EMBL" id="JBBPBK010000007">
    <property type="protein sequence ID" value="KAK9282157.1"/>
    <property type="molecule type" value="Genomic_DNA"/>
</dbReference>
<evidence type="ECO:0000256" key="9">
    <source>
        <dbReference type="ARBA" id="ARBA00022679"/>
    </source>
</evidence>
<reference evidence="26 27" key="1">
    <citation type="journal article" date="2024" name="Plant J.">
        <title>Genome sequences and population genomics reveal climatic adaptation and genomic divergence between two closely related sweetgum species.</title>
        <authorList>
            <person name="Xu W.Q."/>
            <person name="Ren C.Q."/>
            <person name="Zhang X.Y."/>
            <person name="Comes H.P."/>
            <person name="Liu X.H."/>
            <person name="Li Y.G."/>
            <person name="Kettle C.J."/>
            <person name="Jalonen R."/>
            <person name="Gaisberger H."/>
            <person name="Ma Y.Z."/>
            <person name="Qiu Y.X."/>
        </authorList>
    </citation>
    <scope>NUCLEOTIDE SEQUENCE [LARGE SCALE GENOMIC DNA]</scope>
    <source>
        <strain evidence="26">Hangzhou</strain>
    </source>
</reference>
<keyword evidence="10 23" id="KW-0812">Transmembrane</keyword>
<dbReference type="FunFam" id="3.80.10.10:FF:000530">
    <property type="entry name" value="Receptor-like protein 2"/>
    <property type="match status" value="1"/>
</dbReference>
<evidence type="ECO:0000256" key="12">
    <source>
        <dbReference type="ARBA" id="ARBA00022737"/>
    </source>
</evidence>
<keyword evidence="11 24" id="KW-0732">Signal</keyword>
<evidence type="ECO:0000256" key="4">
    <source>
        <dbReference type="ARBA" id="ARBA00012513"/>
    </source>
</evidence>
<evidence type="ECO:0000256" key="5">
    <source>
        <dbReference type="ARBA" id="ARBA00022475"/>
    </source>
</evidence>
<evidence type="ECO:0000256" key="16">
    <source>
        <dbReference type="ARBA" id="ARBA00022989"/>
    </source>
</evidence>
<dbReference type="Pfam" id="PF13855">
    <property type="entry name" value="LRR_8"/>
    <property type="match status" value="1"/>
</dbReference>
<evidence type="ECO:0000256" key="14">
    <source>
        <dbReference type="ARBA" id="ARBA00022777"/>
    </source>
</evidence>
<sequence length="879" mass="96377">MLVRLPSSPHNNRLLLLRLRLRLHLVLLLLLLLLPCFASPCHACNQLDREPLLSFFLNISSPLTAPLNWSSADCCLWEGIACNQNDGRVTHIWLPFRGLGGGISPSLENLTHLSHLNLSHNWLFGTLPAGLFSSLNRLEIIDLSYNHLTGELPPSLSSTIQTVDLSSNHFHGAIQSSLLQLAWNLTGFNASNNSFSGPIPSSICINSSHLIRLLDFSFNNFSGQIPRGLGKCSELEVLRAGFNSLSGMLPSDIYNATALQQISLPVNKLSGPISTDIVHLSNLRILELYSNELSGSLPQNIGNLSNLEQLLLHMNNLSGSLPTSLMNCTNLTKLNLRVNFLERDLSTLDFSKLLKLSTVDLGNNNFTGSLPVSLYLCKSLTAVRLASNKLAGQILPDILSLQFLSFLSLSNNKLSNITAAIRILMGCKNLSTVILSRNFLDETMPDDDSIVDSDGFQNLQVLGLGGCQLTGQVPAWLAKLKNLEVLDLSENRIMGSVPAWLGTMPNLFYIDLSANFMTGELPKELSGLPKLASEQAANEVDQSYLELPVFVEPNNATNQQYNQLSSLPPAIYLGNNSLSGNIPFEIGQLKFLHVLDLSHNNFYGNIPDQLSNLSNLERLDLSGNHLSGEIPVSLRSLHFLSWFSVADNDLQGPIPSGGQFDTFPSSSFEENPGLCGPILQQSCTNQPATIYPSAPSKRPNKRLFIGLILGICFGIGFILTMLALWILSKRRILPREDNDKINLDTISCNSTSGVPPEVSEDSSLVILFPSKTNEIKDLTISEILKATDNFNQANIIGCGGFGLVYKATLANGIKLAVKKLSGDLGLMEREFKAEVEALSTAQHKNLVSLQGYCIHEGFRLLIYSYMENGSLDYWLHEKT</sequence>
<protein>
    <recommendedName>
        <fullName evidence="4">non-specific serine/threonine protein kinase</fullName>
        <ecNumber evidence="4">2.7.11.1</ecNumber>
    </recommendedName>
</protein>
<name>A0AAP0WXE8_LIQFO</name>
<dbReference type="PANTHER" id="PTHR48056:SF57">
    <property type="entry name" value="LEUCINE-RICH REPEAT-CONTAINING N-TERMINAL PLANT-TYPE DOMAIN-CONTAINING PROTEIN"/>
    <property type="match status" value="1"/>
</dbReference>
<dbReference type="Gene3D" id="3.30.200.20">
    <property type="entry name" value="Phosphorylase Kinase, domain 1"/>
    <property type="match status" value="1"/>
</dbReference>
<gene>
    <name evidence="26" type="ORF">L1049_005069</name>
</gene>
<keyword evidence="8" id="KW-0433">Leucine-rich repeat</keyword>
<keyword evidence="7" id="KW-0597">Phosphoprotein</keyword>
<keyword evidence="18" id="KW-0675">Receptor</keyword>
<dbReference type="SUPFAM" id="SSF52047">
    <property type="entry name" value="RNI-like"/>
    <property type="match status" value="1"/>
</dbReference>
<evidence type="ECO:0000256" key="20">
    <source>
        <dbReference type="ARBA" id="ARBA00047899"/>
    </source>
</evidence>
<evidence type="ECO:0000256" key="7">
    <source>
        <dbReference type="ARBA" id="ARBA00022553"/>
    </source>
</evidence>
<evidence type="ECO:0000256" key="13">
    <source>
        <dbReference type="ARBA" id="ARBA00022741"/>
    </source>
</evidence>
<dbReference type="GO" id="GO:0033612">
    <property type="term" value="F:receptor serine/threonine kinase binding"/>
    <property type="evidence" value="ECO:0007669"/>
    <property type="project" value="TreeGrafter"/>
</dbReference>
<comment type="catalytic activity">
    <reaction evidence="20">
        <text>L-threonyl-[protein] + ATP = O-phospho-L-threonyl-[protein] + ADP + H(+)</text>
        <dbReference type="Rhea" id="RHEA:46608"/>
        <dbReference type="Rhea" id="RHEA-COMP:11060"/>
        <dbReference type="Rhea" id="RHEA-COMP:11605"/>
        <dbReference type="ChEBI" id="CHEBI:15378"/>
        <dbReference type="ChEBI" id="CHEBI:30013"/>
        <dbReference type="ChEBI" id="CHEBI:30616"/>
        <dbReference type="ChEBI" id="CHEBI:61977"/>
        <dbReference type="ChEBI" id="CHEBI:456216"/>
        <dbReference type="EC" id="2.7.11.1"/>
    </reaction>
</comment>